<feature type="signal peptide" evidence="1">
    <location>
        <begin position="1"/>
        <end position="18"/>
    </location>
</feature>
<evidence type="ECO:0000313" key="2">
    <source>
        <dbReference type="EMBL" id="GBM97100.1"/>
    </source>
</evidence>
<comment type="caution">
    <text evidence="2">The sequence shown here is derived from an EMBL/GenBank/DDBJ whole genome shotgun (WGS) entry which is preliminary data.</text>
</comment>
<dbReference type="EMBL" id="BGPR01004204">
    <property type="protein sequence ID" value="GBM97100.1"/>
    <property type="molecule type" value="Genomic_DNA"/>
</dbReference>
<name>A0A4Y2K3Y1_ARAVE</name>
<reference evidence="2 3" key="1">
    <citation type="journal article" date="2019" name="Sci. Rep.">
        <title>Orb-weaving spider Araneus ventricosus genome elucidates the spidroin gene catalogue.</title>
        <authorList>
            <person name="Kono N."/>
            <person name="Nakamura H."/>
            <person name="Ohtoshi R."/>
            <person name="Moran D.A.P."/>
            <person name="Shinohara A."/>
            <person name="Yoshida Y."/>
            <person name="Fujiwara M."/>
            <person name="Mori M."/>
            <person name="Tomita M."/>
            <person name="Arakawa K."/>
        </authorList>
    </citation>
    <scope>NUCLEOTIDE SEQUENCE [LARGE SCALE GENOMIC DNA]</scope>
</reference>
<dbReference type="Proteomes" id="UP000499080">
    <property type="component" value="Unassembled WGS sequence"/>
</dbReference>
<evidence type="ECO:0000256" key="1">
    <source>
        <dbReference type="SAM" id="SignalP"/>
    </source>
</evidence>
<proteinExistence type="predicted"/>
<organism evidence="2 3">
    <name type="scientific">Araneus ventricosus</name>
    <name type="common">Orbweaver spider</name>
    <name type="synonym">Epeira ventricosa</name>
    <dbReference type="NCBI Taxonomy" id="182803"/>
    <lineage>
        <taxon>Eukaryota</taxon>
        <taxon>Metazoa</taxon>
        <taxon>Ecdysozoa</taxon>
        <taxon>Arthropoda</taxon>
        <taxon>Chelicerata</taxon>
        <taxon>Arachnida</taxon>
        <taxon>Araneae</taxon>
        <taxon>Araneomorphae</taxon>
        <taxon>Entelegynae</taxon>
        <taxon>Araneoidea</taxon>
        <taxon>Araneidae</taxon>
        <taxon>Araneus</taxon>
    </lineage>
</organism>
<keyword evidence="1" id="KW-0732">Signal</keyword>
<gene>
    <name evidence="2" type="ORF">AVEN_183411_1</name>
</gene>
<dbReference type="AlphaFoldDB" id="A0A4Y2K3Y1"/>
<evidence type="ECO:0000313" key="3">
    <source>
        <dbReference type="Proteomes" id="UP000499080"/>
    </source>
</evidence>
<protein>
    <submittedName>
        <fullName evidence="2">Uncharacterized protein</fullName>
    </submittedName>
</protein>
<sequence>MSLFLAFILFACCMVTKGNPNEEIIQILNCVSKSGDQQLCDQFLECNNQLADPYLNAYNECISVILPNGIGSCGENSELYYAERIRRQINRCMQCKVAGKEFTDEDKQQMGVFQKCVHCLAEKAGCNS</sequence>
<feature type="chain" id="PRO_5021502239" evidence="1">
    <location>
        <begin position="19"/>
        <end position="128"/>
    </location>
</feature>
<accession>A0A4Y2K3Y1</accession>
<keyword evidence="3" id="KW-1185">Reference proteome</keyword>
<dbReference type="OrthoDB" id="6433181at2759"/>